<evidence type="ECO:0000256" key="7">
    <source>
        <dbReference type="SAM" id="SignalP"/>
    </source>
</evidence>
<comment type="caution">
    <text evidence="9">The sequence shown here is derived from an EMBL/GenBank/DDBJ whole genome shotgun (WGS) entry which is preliminary data.</text>
</comment>
<evidence type="ECO:0000256" key="1">
    <source>
        <dbReference type="ARBA" id="ARBA00000798"/>
    </source>
</evidence>
<dbReference type="OrthoDB" id="14911at2759"/>
<evidence type="ECO:0000256" key="4">
    <source>
        <dbReference type="ARBA" id="ARBA00022801"/>
    </source>
</evidence>
<dbReference type="PANTHER" id="PTHR18896:SF76">
    <property type="entry name" value="PHOSPHOLIPASE"/>
    <property type="match status" value="1"/>
</dbReference>
<dbReference type="InterPro" id="IPR001736">
    <property type="entry name" value="PLipase_D/transphosphatidylase"/>
</dbReference>
<dbReference type="PROSITE" id="PS50035">
    <property type="entry name" value="PLD"/>
    <property type="match status" value="1"/>
</dbReference>
<name>A0A9W6WWZ9_9STRA</name>
<dbReference type="InterPro" id="IPR015679">
    <property type="entry name" value="PLipase_D_fam"/>
</dbReference>
<dbReference type="GO" id="GO:0009395">
    <property type="term" value="P:phospholipid catabolic process"/>
    <property type="evidence" value="ECO:0007669"/>
    <property type="project" value="TreeGrafter"/>
</dbReference>
<evidence type="ECO:0000313" key="9">
    <source>
        <dbReference type="EMBL" id="GMF20839.1"/>
    </source>
</evidence>
<dbReference type="Pfam" id="PF13091">
    <property type="entry name" value="PLDc_2"/>
    <property type="match status" value="1"/>
</dbReference>
<dbReference type="GO" id="GO:0004630">
    <property type="term" value="F:phospholipase D activity"/>
    <property type="evidence" value="ECO:0007669"/>
    <property type="project" value="UniProtKB-EC"/>
</dbReference>
<dbReference type="CDD" id="cd09104">
    <property type="entry name" value="PLDc_vPLD1_2_like_1"/>
    <property type="match status" value="1"/>
</dbReference>
<comment type="catalytic activity">
    <reaction evidence="1">
        <text>a 1,2-diacyl-sn-glycero-3-phosphocholine + H2O = a 1,2-diacyl-sn-glycero-3-phosphate + choline + H(+)</text>
        <dbReference type="Rhea" id="RHEA:14445"/>
        <dbReference type="ChEBI" id="CHEBI:15354"/>
        <dbReference type="ChEBI" id="CHEBI:15377"/>
        <dbReference type="ChEBI" id="CHEBI:15378"/>
        <dbReference type="ChEBI" id="CHEBI:57643"/>
        <dbReference type="ChEBI" id="CHEBI:58608"/>
        <dbReference type="EC" id="3.1.4.4"/>
    </reaction>
</comment>
<gene>
    <name evidence="9" type="ORF">Plil01_000815900</name>
</gene>
<evidence type="ECO:0000259" key="8">
    <source>
        <dbReference type="PROSITE" id="PS50035"/>
    </source>
</evidence>
<sequence length="586" mass="65589">MQLRKGQLDTFAVLALVLLFALVLAPVPSSAFSFSSWFDDDDDSAGSGVGSDAQLKKTSSKSTYRDNLNVPVRQPLLDADDWFLTEEEITDSRGGVMRDGMAVYTTGNKVTSLTVTNEFFDATYDDLTSTKEGDRVLLSAWEVSLVPLRPDIDPTGATTGVHQMVAGVVERGGSFHIMGWSNILHRAINIEARDDINNISASALNGAKALYIFDDRVRTMTSSHHQKTLVFAANSSSDKNEQPVAYVGGLDFTNDRWDTIYHNNSAIRDAAGITYERKGWIDAHVRIHGPAAKDVTSNFLARWNSDYLPCQGLDDDLLDYENPPYTKLPPLDYVSSNTTSSLGKQSVQIVRTFSCKYEHYKEFAPKGETSLFQARLKAIRNAKNYIYIEDQYFILVPELLDALMEVMPTIQRVIVVVNVLEAKYQATGYGRYLYDMISPIVKAFPNKFNAYTLKQELNLYIHSKVVIIDDVYLSVGSANWNRRGMTSDSEMDANINDNDRIESPDGVIVNKLARDFRIRKFQEMTGRGYDELDSMTLPEAFSSFEAAASNGASILQHLELSYHAWYALFFDSIRQQVDPQDTCSSA</sequence>
<keyword evidence="4" id="KW-0378">Hydrolase</keyword>
<evidence type="ECO:0000256" key="2">
    <source>
        <dbReference type="ARBA" id="ARBA00012027"/>
    </source>
</evidence>
<evidence type="ECO:0000256" key="6">
    <source>
        <dbReference type="ARBA" id="ARBA00023098"/>
    </source>
</evidence>
<feature type="domain" description="PLD phosphodiesterase" evidence="8">
    <location>
        <begin position="457"/>
        <end position="484"/>
    </location>
</feature>
<dbReference type="SMART" id="SM00155">
    <property type="entry name" value="PLDc"/>
    <property type="match status" value="2"/>
</dbReference>
<keyword evidence="7" id="KW-0732">Signal</keyword>
<keyword evidence="10" id="KW-1185">Reference proteome</keyword>
<dbReference type="Gene3D" id="3.30.870.10">
    <property type="entry name" value="Endonuclease Chain A"/>
    <property type="match status" value="2"/>
</dbReference>
<dbReference type="GO" id="GO:0005886">
    <property type="term" value="C:plasma membrane"/>
    <property type="evidence" value="ECO:0007669"/>
    <property type="project" value="TreeGrafter"/>
</dbReference>
<feature type="chain" id="PRO_5040994946" description="phospholipase D" evidence="7">
    <location>
        <begin position="32"/>
        <end position="586"/>
    </location>
</feature>
<dbReference type="SUPFAM" id="SSF56024">
    <property type="entry name" value="Phospholipase D/nuclease"/>
    <property type="match status" value="2"/>
</dbReference>
<evidence type="ECO:0000256" key="5">
    <source>
        <dbReference type="ARBA" id="ARBA00022963"/>
    </source>
</evidence>
<dbReference type="AlphaFoldDB" id="A0A9W6WWZ9"/>
<protein>
    <recommendedName>
        <fullName evidence="2">phospholipase D</fullName>
        <ecNumber evidence="2">3.1.4.4</ecNumber>
    </recommendedName>
</protein>
<dbReference type="Proteomes" id="UP001165083">
    <property type="component" value="Unassembled WGS sequence"/>
</dbReference>
<keyword evidence="3" id="KW-0677">Repeat</keyword>
<dbReference type="InterPro" id="IPR025202">
    <property type="entry name" value="PLD-like_dom"/>
</dbReference>
<reference evidence="9" key="1">
    <citation type="submission" date="2023-04" db="EMBL/GenBank/DDBJ databases">
        <title>Phytophthora lilii NBRC 32176.</title>
        <authorList>
            <person name="Ichikawa N."/>
            <person name="Sato H."/>
            <person name="Tonouchi N."/>
        </authorList>
    </citation>
    <scope>NUCLEOTIDE SEQUENCE</scope>
    <source>
        <strain evidence="9">NBRC 32176</strain>
    </source>
</reference>
<evidence type="ECO:0000256" key="3">
    <source>
        <dbReference type="ARBA" id="ARBA00022737"/>
    </source>
</evidence>
<organism evidence="9 10">
    <name type="scientific">Phytophthora lilii</name>
    <dbReference type="NCBI Taxonomy" id="2077276"/>
    <lineage>
        <taxon>Eukaryota</taxon>
        <taxon>Sar</taxon>
        <taxon>Stramenopiles</taxon>
        <taxon>Oomycota</taxon>
        <taxon>Peronosporomycetes</taxon>
        <taxon>Peronosporales</taxon>
        <taxon>Peronosporaceae</taxon>
        <taxon>Phytophthora</taxon>
    </lineage>
</organism>
<feature type="signal peptide" evidence="7">
    <location>
        <begin position="1"/>
        <end position="31"/>
    </location>
</feature>
<dbReference type="EMBL" id="BSXW01000386">
    <property type="protein sequence ID" value="GMF20839.1"/>
    <property type="molecule type" value="Genomic_DNA"/>
</dbReference>
<dbReference type="CDD" id="cd09105">
    <property type="entry name" value="PLDc_vPLD1_2_like_2"/>
    <property type="match status" value="1"/>
</dbReference>
<dbReference type="EC" id="3.1.4.4" evidence="2"/>
<keyword evidence="5" id="KW-0442">Lipid degradation</keyword>
<accession>A0A9W6WWZ9</accession>
<evidence type="ECO:0000313" key="10">
    <source>
        <dbReference type="Proteomes" id="UP001165083"/>
    </source>
</evidence>
<proteinExistence type="predicted"/>
<dbReference type="PANTHER" id="PTHR18896">
    <property type="entry name" value="PHOSPHOLIPASE D"/>
    <property type="match status" value="1"/>
</dbReference>
<keyword evidence="6" id="KW-0443">Lipid metabolism</keyword>